<dbReference type="EnsemblMetazoa" id="BGLB032275-RA">
    <property type="protein sequence ID" value="BGLB032275-PA"/>
    <property type="gene ID" value="BGLB032275"/>
</dbReference>
<sequence>MYLSANDDFHNKGFLGENGAMMIHAPSGNSLMQSSNGRSSVPTPKERPAAKTSLYKKHTCEVCHKAFSRSNTLLTHKLAGVRFSQDYVHWPHLLPGQAILPPWTQDRRPAGAGCDIRRVLTPEEEALIPLQFNTHCGFVKQSLSQKTLGNVHSVSFSQGNGAPLSVDTSIPFPDFLRKLSESLRRTTKQNGVKSEALGLSPCVELQQTEPDSSCPDELVRTKSEVLNGHDVFKDSLEISNSERININGLEKEEYKKPDNNAFKHSGIYSIRDILGKHSTSQRGSQADTGCYQFDISSLPIGLPPAPECTFYGHSATRYKQMFPRKNYLGMAAFSKDRIHTGDKPFVCDLCGRAFRQPGNLTRHRLTHSAYKPFVCPVCRKAFN</sequence>
<keyword evidence="4 9" id="KW-0863">Zinc-finger</keyword>
<evidence type="ECO:0000256" key="2">
    <source>
        <dbReference type="ARBA" id="ARBA00022723"/>
    </source>
</evidence>
<evidence type="ECO:0000256" key="5">
    <source>
        <dbReference type="ARBA" id="ARBA00022833"/>
    </source>
</evidence>
<dbReference type="FunFam" id="3.30.160.60:FF:000634">
    <property type="entry name" value="Zinc finger X-chromosomal protein"/>
    <property type="match status" value="1"/>
</dbReference>
<accession>A0A2C9LKR2</accession>
<evidence type="ECO:0000313" key="12">
    <source>
        <dbReference type="EnsemblMetazoa" id="BGLB032275-PA"/>
    </source>
</evidence>
<keyword evidence="6" id="KW-0805">Transcription regulation</keyword>
<dbReference type="PANTHER" id="PTHR24394:SF48">
    <property type="entry name" value="ZINC FINGER PROTEIN 771"/>
    <property type="match status" value="1"/>
</dbReference>
<dbReference type="PROSITE" id="PS00028">
    <property type="entry name" value="ZINC_FINGER_C2H2_1"/>
    <property type="match status" value="1"/>
</dbReference>
<keyword evidence="3" id="KW-0677">Repeat</keyword>
<keyword evidence="7" id="KW-0804">Transcription</keyword>
<dbReference type="AlphaFoldDB" id="A0A2C9LKR2"/>
<dbReference type="GO" id="GO:0008270">
    <property type="term" value="F:zinc ion binding"/>
    <property type="evidence" value="ECO:0007669"/>
    <property type="project" value="UniProtKB-KW"/>
</dbReference>
<dbReference type="VEuPathDB" id="VectorBase:BGLAX_045014"/>
<dbReference type="STRING" id="6526.A0A2C9LKR2"/>
<dbReference type="Pfam" id="PF00096">
    <property type="entry name" value="zf-C2H2"/>
    <property type="match status" value="2"/>
</dbReference>
<evidence type="ECO:0000313" key="13">
    <source>
        <dbReference type="Proteomes" id="UP000076420"/>
    </source>
</evidence>
<protein>
    <recommendedName>
        <fullName evidence="11">C2H2-type domain-containing protein</fullName>
    </recommendedName>
</protein>
<feature type="domain" description="C2H2-type" evidence="11">
    <location>
        <begin position="345"/>
        <end position="372"/>
    </location>
</feature>
<dbReference type="VEuPathDB" id="VectorBase:BGLAX_035662"/>
<evidence type="ECO:0000256" key="1">
    <source>
        <dbReference type="ARBA" id="ARBA00004123"/>
    </source>
</evidence>
<dbReference type="PANTHER" id="PTHR24394">
    <property type="entry name" value="ZINC FINGER PROTEIN"/>
    <property type="match status" value="1"/>
</dbReference>
<dbReference type="InterPro" id="IPR013087">
    <property type="entry name" value="Znf_C2H2_type"/>
</dbReference>
<dbReference type="SUPFAM" id="SSF57667">
    <property type="entry name" value="beta-beta-alpha zinc fingers"/>
    <property type="match status" value="1"/>
</dbReference>
<feature type="domain" description="C2H2-type" evidence="11">
    <location>
        <begin position="58"/>
        <end position="77"/>
    </location>
</feature>
<keyword evidence="8" id="KW-0539">Nucleus</keyword>
<dbReference type="VEuPathDB" id="VectorBase:BGLB032275"/>
<dbReference type="GO" id="GO:0000981">
    <property type="term" value="F:DNA-binding transcription factor activity, RNA polymerase II-specific"/>
    <property type="evidence" value="ECO:0007669"/>
    <property type="project" value="TreeGrafter"/>
</dbReference>
<feature type="region of interest" description="Disordered" evidence="10">
    <location>
        <begin position="26"/>
        <end position="51"/>
    </location>
</feature>
<evidence type="ECO:0000259" key="11">
    <source>
        <dbReference type="PROSITE" id="PS50157"/>
    </source>
</evidence>
<evidence type="ECO:0000256" key="4">
    <source>
        <dbReference type="ARBA" id="ARBA00022771"/>
    </source>
</evidence>
<keyword evidence="5" id="KW-0862">Zinc</keyword>
<evidence type="ECO:0000256" key="8">
    <source>
        <dbReference type="ARBA" id="ARBA00023242"/>
    </source>
</evidence>
<dbReference type="KEGG" id="bgt:106061123"/>
<evidence type="ECO:0000256" key="10">
    <source>
        <dbReference type="SAM" id="MobiDB-lite"/>
    </source>
</evidence>
<dbReference type="SMART" id="SM00355">
    <property type="entry name" value="ZnF_C2H2"/>
    <property type="match status" value="2"/>
</dbReference>
<evidence type="ECO:0000256" key="9">
    <source>
        <dbReference type="PROSITE-ProRule" id="PRU00042"/>
    </source>
</evidence>
<organism evidence="12 13">
    <name type="scientific">Biomphalaria glabrata</name>
    <name type="common">Bloodfluke planorb</name>
    <name type="synonym">Freshwater snail</name>
    <dbReference type="NCBI Taxonomy" id="6526"/>
    <lineage>
        <taxon>Eukaryota</taxon>
        <taxon>Metazoa</taxon>
        <taxon>Spiralia</taxon>
        <taxon>Lophotrochozoa</taxon>
        <taxon>Mollusca</taxon>
        <taxon>Gastropoda</taxon>
        <taxon>Heterobranchia</taxon>
        <taxon>Euthyneura</taxon>
        <taxon>Panpulmonata</taxon>
        <taxon>Hygrophila</taxon>
        <taxon>Lymnaeoidea</taxon>
        <taxon>Planorbidae</taxon>
        <taxon>Biomphalaria</taxon>
    </lineage>
</organism>
<reference evidence="12" key="1">
    <citation type="submission" date="2020-05" db="UniProtKB">
        <authorList>
            <consortium name="EnsemblMetazoa"/>
        </authorList>
    </citation>
    <scope>IDENTIFICATION</scope>
    <source>
        <strain evidence="12">BB02</strain>
    </source>
</reference>
<dbReference type="PROSITE" id="PS50157">
    <property type="entry name" value="ZINC_FINGER_C2H2_2"/>
    <property type="match status" value="2"/>
</dbReference>
<gene>
    <name evidence="12" type="primary">106061123</name>
</gene>
<proteinExistence type="predicted"/>
<dbReference type="Proteomes" id="UP000076420">
    <property type="component" value="Unassembled WGS sequence"/>
</dbReference>
<keyword evidence="2" id="KW-0479">Metal-binding</keyword>
<comment type="subcellular location">
    <subcellularLocation>
        <location evidence="1">Nucleus</location>
    </subcellularLocation>
</comment>
<evidence type="ECO:0000256" key="7">
    <source>
        <dbReference type="ARBA" id="ARBA00023163"/>
    </source>
</evidence>
<dbReference type="Gene3D" id="3.30.160.60">
    <property type="entry name" value="Classic Zinc Finger"/>
    <property type="match status" value="1"/>
</dbReference>
<name>A0A2C9LKR2_BIOGL</name>
<dbReference type="InterPro" id="IPR036236">
    <property type="entry name" value="Znf_C2H2_sf"/>
</dbReference>
<feature type="compositionally biased region" description="Polar residues" evidence="10">
    <location>
        <begin position="27"/>
        <end position="42"/>
    </location>
</feature>
<evidence type="ECO:0000256" key="6">
    <source>
        <dbReference type="ARBA" id="ARBA00023015"/>
    </source>
</evidence>
<evidence type="ECO:0000256" key="3">
    <source>
        <dbReference type="ARBA" id="ARBA00022737"/>
    </source>
</evidence>
<dbReference type="GO" id="GO:0005634">
    <property type="term" value="C:nucleus"/>
    <property type="evidence" value="ECO:0007669"/>
    <property type="project" value="UniProtKB-SubCell"/>
</dbReference>
<dbReference type="GO" id="GO:0003677">
    <property type="term" value="F:DNA binding"/>
    <property type="evidence" value="ECO:0007669"/>
    <property type="project" value="UniProtKB-KW"/>
</dbReference>